<organism evidence="1 2">
    <name type="scientific">Streptomyces amakusaensis</name>
    <dbReference type="NCBI Taxonomy" id="67271"/>
    <lineage>
        <taxon>Bacteria</taxon>
        <taxon>Bacillati</taxon>
        <taxon>Actinomycetota</taxon>
        <taxon>Actinomycetes</taxon>
        <taxon>Kitasatosporales</taxon>
        <taxon>Streptomycetaceae</taxon>
        <taxon>Streptomyces</taxon>
    </lineage>
</organism>
<dbReference type="RefSeq" id="WP_381733444.1">
    <property type="nucleotide sequence ID" value="NZ_BAAASB010000005.1"/>
</dbReference>
<dbReference type="PROSITE" id="PS51257">
    <property type="entry name" value="PROKAR_LIPOPROTEIN"/>
    <property type="match status" value="1"/>
</dbReference>
<dbReference type="InterPro" id="IPR032710">
    <property type="entry name" value="NTF2-like_dom_sf"/>
</dbReference>
<gene>
    <name evidence="1" type="ORF">ACFPRH_06575</name>
</gene>
<dbReference type="Proteomes" id="UP001596160">
    <property type="component" value="Unassembled WGS sequence"/>
</dbReference>
<sequence length="416" mass="44701">MADDRRARRARGRAGVGLALVAAVLAPVLLAGCGEAPGDRAGAPAEIRRVLDARAAAVLARDEPGYLAALDPGADRLRTEELRLFRNLTEVPLASWEYRLGEVRQHGGRATAEAELRYRISGYDSGPVTAPRTLELARRDGRWHLTADRAADGGVQQLWHQGPVRAVRGERSLILGVGHDEARLTALARTADRSVPAVSDAWPTRWAGRVVVLAPRSLEAMGALLGAPAAGYRGIAAVTTGETGATGDAPADRVIVNPAAYDALGDFGKRVVITHETTHVATRAHTSPATPLWLSEGFADWVAYRDTGRTAVQTAPELHRAVRRGDLPPALPANDDFAFGGSPQTLARAYESGWLACELIADHWSETHLTDFYRALTQAPNPTTALPSALTTVLSTTPEAFTALWHDYLRQRLSDR</sequence>
<comment type="caution">
    <text evidence="1">The sequence shown here is derived from an EMBL/GenBank/DDBJ whole genome shotgun (WGS) entry which is preliminary data.</text>
</comment>
<evidence type="ECO:0000313" key="1">
    <source>
        <dbReference type="EMBL" id="MFC5151389.1"/>
    </source>
</evidence>
<accession>A0ABW0AFX8</accession>
<name>A0ABW0AFX8_9ACTN</name>
<evidence type="ECO:0000313" key="2">
    <source>
        <dbReference type="Proteomes" id="UP001596160"/>
    </source>
</evidence>
<reference evidence="2" key="1">
    <citation type="journal article" date="2019" name="Int. J. Syst. Evol. Microbiol.">
        <title>The Global Catalogue of Microorganisms (GCM) 10K type strain sequencing project: providing services to taxonomists for standard genome sequencing and annotation.</title>
        <authorList>
            <consortium name="The Broad Institute Genomics Platform"/>
            <consortium name="The Broad Institute Genome Sequencing Center for Infectious Disease"/>
            <person name="Wu L."/>
            <person name="Ma J."/>
        </authorList>
    </citation>
    <scope>NUCLEOTIDE SEQUENCE [LARGE SCALE GENOMIC DNA]</scope>
    <source>
        <strain evidence="2">PCU 266</strain>
    </source>
</reference>
<dbReference type="EMBL" id="JBHSKP010000003">
    <property type="protein sequence ID" value="MFC5151389.1"/>
    <property type="molecule type" value="Genomic_DNA"/>
</dbReference>
<dbReference type="SUPFAM" id="SSF54427">
    <property type="entry name" value="NTF2-like"/>
    <property type="match status" value="1"/>
</dbReference>
<protein>
    <recommendedName>
        <fullName evidence="3">Lipoprotein</fullName>
    </recommendedName>
</protein>
<evidence type="ECO:0008006" key="3">
    <source>
        <dbReference type="Google" id="ProtNLM"/>
    </source>
</evidence>
<proteinExistence type="predicted"/>
<keyword evidence="2" id="KW-1185">Reference proteome</keyword>